<feature type="compositionally biased region" description="Polar residues" evidence="15">
    <location>
        <begin position="444"/>
        <end position="473"/>
    </location>
</feature>
<keyword evidence="5 12" id="KW-0235">DNA replication</keyword>
<dbReference type="InterPro" id="IPR016136">
    <property type="entry name" value="DNA_helicase_N/primase_C"/>
</dbReference>
<dbReference type="InterPro" id="IPR006295">
    <property type="entry name" value="DNA_primase_DnaG"/>
</dbReference>
<dbReference type="FunFam" id="3.90.580.10:FF:000001">
    <property type="entry name" value="DNA primase"/>
    <property type="match status" value="1"/>
</dbReference>
<organism evidence="17 18">
    <name type="scientific">Bdellovibrio bacteriovorus</name>
    <dbReference type="NCBI Taxonomy" id="959"/>
    <lineage>
        <taxon>Bacteria</taxon>
        <taxon>Pseudomonadati</taxon>
        <taxon>Bdellovibrionota</taxon>
        <taxon>Bdellovibrionia</taxon>
        <taxon>Bdellovibrionales</taxon>
        <taxon>Pseudobdellovibrionaceae</taxon>
        <taxon>Bdellovibrio</taxon>
    </lineage>
</organism>
<sequence length="623" mass="69572">MRFSQDFIERVSEANNIVDIISQYTQLKPSGSGLMGRCPFPDHAEKTASFSVSETKQVYHCFGCHKSGNMFSFLRDYQGMSFPEAVEYLAGRASIPMPAPEAQDNQQVDQAAEKKKSLLKVNKLAANYFSEQLKRVPYDHPVKKYIASRGLSQEVIELFGIGYAIAEWDGLEKHLAAQKVPMPLAEEARLVKARTNKSGYFDIFRDRLMFPIFSPMGEPIAFGGRYLEKKETEPKYLNSPETPVFIKGRVLYGLSQTARYIRSEDMALIVEGYMDLVSLYQSGIKNVVATMGTALTPDHGKMLKRMTKNVVALFDGDSAGMEAAERSLPILLAADLYPKGLTLPNGMDPDDYVKKYGADALKVELERAPDLFAMILARWMESYRGEASEKVKLADKLKPLFVVIPDLRLRDLYLAEAAQKMGVTLPWLRQAVGIQGSGPVYSQNKPAMSRTISSSGTGPVANQNPTEEASSSGVDGKISLKGASKAELLLLGLVLKSRANFDQFVNEKVDESIAHPGVKKILEKALDVYRQDLNKFDKLTSLLVSYVDQPEYLFEAGPTGPTDPGFDEETEMKLLRDCFKRVRQDFLKEKSKQLARDLKTEPSSEKLEQIMNIQRNRISLNKG</sequence>
<evidence type="ECO:0000256" key="1">
    <source>
        <dbReference type="ARBA" id="ARBA00022478"/>
    </source>
</evidence>
<evidence type="ECO:0000256" key="12">
    <source>
        <dbReference type="HAMAP-Rule" id="MF_00974"/>
    </source>
</evidence>
<dbReference type="PANTHER" id="PTHR30313">
    <property type="entry name" value="DNA PRIMASE"/>
    <property type="match status" value="1"/>
</dbReference>
<keyword evidence="8 13" id="KW-0862">Zinc</keyword>
<keyword evidence="10 12" id="KW-0238">DNA-binding</keyword>
<dbReference type="EMBL" id="LUKE01000001">
    <property type="protein sequence ID" value="KYG66914.1"/>
    <property type="molecule type" value="Genomic_DNA"/>
</dbReference>
<evidence type="ECO:0000256" key="6">
    <source>
        <dbReference type="ARBA" id="ARBA00022723"/>
    </source>
</evidence>
<dbReference type="GO" id="GO:0000428">
    <property type="term" value="C:DNA-directed RNA polymerase complex"/>
    <property type="evidence" value="ECO:0007669"/>
    <property type="project" value="UniProtKB-KW"/>
</dbReference>
<name>A0A150WRG2_BDEBC</name>
<keyword evidence="7 14" id="KW-0863">Zinc-finger</keyword>
<evidence type="ECO:0000313" key="18">
    <source>
        <dbReference type="Proteomes" id="UP000075320"/>
    </source>
</evidence>
<evidence type="ECO:0000256" key="14">
    <source>
        <dbReference type="PIRSR" id="PIRSR002811-1"/>
    </source>
</evidence>
<keyword evidence="1 12" id="KW-0240">DNA-directed RNA polymerase</keyword>
<dbReference type="SMART" id="SM00400">
    <property type="entry name" value="ZnF_CHCC"/>
    <property type="match status" value="1"/>
</dbReference>
<evidence type="ECO:0000256" key="4">
    <source>
        <dbReference type="ARBA" id="ARBA00022695"/>
    </source>
</evidence>
<keyword evidence="6 13" id="KW-0479">Metal-binding</keyword>
<dbReference type="GO" id="GO:0005737">
    <property type="term" value="C:cytoplasm"/>
    <property type="evidence" value="ECO:0007669"/>
    <property type="project" value="TreeGrafter"/>
</dbReference>
<dbReference type="InterPro" id="IPR030846">
    <property type="entry name" value="DnaG_bac"/>
</dbReference>
<dbReference type="Pfam" id="PF01807">
    <property type="entry name" value="Zn_ribbon_DnaG"/>
    <property type="match status" value="1"/>
</dbReference>
<dbReference type="Pfam" id="PF10410">
    <property type="entry name" value="DnaB_bind"/>
    <property type="match status" value="1"/>
</dbReference>
<feature type="domain" description="Toprim" evidence="16">
    <location>
        <begin position="265"/>
        <end position="348"/>
    </location>
</feature>
<dbReference type="OrthoDB" id="5287443at2"/>
<dbReference type="Proteomes" id="UP000075320">
    <property type="component" value="Unassembled WGS sequence"/>
</dbReference>
<evidence type="ECO:0000256" key="5">
    <source>
        <dbReference type="ARBA" id="ARBA00022705"/>
    </source>
</evidence>
<comment type="similarity">
    <text evidence="12 13">Belongs to the DnaG primase family.</text>
</comment>
<dbReference type="AlphaFoldDB" id="A0A150WRG2"/>
<reference evidence="17 18" key="1">
    <citation type="submission" date="2016-03" db="EMBL/GenBank/DDBJ databases">
        <authorList>
            <person name="Ploux O."/>
        </authorList>
    </citation>
    <scope>NUCLEOTIDE SEQUENCE [LARGE SCALE GENOMIC DNA]</scope>
    <source>
        <strain evidence="17 18">R0</strain>
    </source>
</reference>
<accession>A0A150WRG2</accession>
<evidence type="ECO:0000259" key="16">
    <source>
        <dbReference type="PROSITE" id="PS50880"/>
    </source>
</evidence>
<dbReference type="InterPro" id="IPR036977">
    <property type="entry name" value="DNA_primase_Znf_CHC2"/>
</dbReference>
<evidence type="ECO:0000256" key="8">
    <source>
        <dbReference type="ARBA" id="ARBA00022833"/>
    </source>
</evidence>
<evidence type="ECO:0000256" key="11">
    <source>
        <dbReference type="ARBA" id="ARBA00023163"/>
    </source>
</evidence>
<comment type="caution">
    <text evidence="12">Lacks conserved residue(s) required for the propagation of feature annotation.</text>
</comment>
<dbReference type="GO" id="GO:0008270">
    <property type="term" value="F:zinc ion binding"/>
    <property type="evidence" value="ECO:0007669"/>
    <property type="project" value="UniProtKB-KW"/>
</dbReference>
<comment type="function">
    <text evidence="12 13">RNA polymerase that catalyzes the synthesis of short RNA molecules used as primers for DNA polymerase during DNA replication.</text>
</comment>
<dbReference type="PANTHER" id="PTHR30313:SF2">
    <property type="entry name" value="DNA PRIMASE"/>
    <property type="match status" value="1"/>
</dbReference>
<feature type="region of interest" description="Disordered" evidence="15">
    <location>
        <begin position="444"/>
        <end position="476"/>
    </location>
</feature>
<comment type="catalytic activity">
    <reaction evidence="12">
        <text>ssDNA + n NTP = ssDNA/pppN(pN)n-1 hybrid + (n-1) diphosphate.</text>
        <dbReference type="EC" id="2.7.7.101"/>
    </reaction>
</comment>
<dbReference type="EC" id="2.7.7.101" evidence="12"/>
<dbReference type="InterPro" id="IPR037068">
    <property type="entry name" value="DNA_primase_core_N_sf"/>
</dbReference>
<dbReference type="GO" id="GO:0003899">
    <property type="term" value="F:DNA-directed RNA polymerase activity"/>
    <property type="evidence" value="ECO:0007669"/>
    <property type="project" value="UniProtKB-UniRule"/>
</dbReference>
<dbReference type="SUPFAM" id="SSF57783">
    <property type="entry name" value="Zinc beta-ribbon"/>
    <property type="match status" value="1"/>
</dbReference>
<protein>
    <recommendedName>
        <fullName evidence="12 13">DNA primase</fullName>
        <ecNumber evidence="12">2.7.7.101</ecNumber>
    </recommendedName>
</protein>
<dbReference type="SUPFAM" id="SSF56731">
    <property type="entry name" value="DNA primase core"/>
    <property type="match status" value="1"/>
</dbReference>
<evidence type="ECO:0000256" key="10">
    <source>
        <dbReference type="ARBA" id="ARBA00023125"/>
    </source>
</evidence>
<evidence type="ECO:0000256" key="3">
    <source>
        <dbReference type="ARBA" id="ARBA00022679"/>
    </source>
</evidence>
<keyword evidence="18" id="KW-1185">Reference proteome</keyword>
<dbReference type="NCBIfam" id="TIGR01391">
    <property type="entry name" value="dnaG"/>
    <property type="match status" value="1"/>
</dbReference>
<keyword evidence="2 12" id="KW-0639">Primosome</keyword>
<evidence type="ECO:0000256" key="15">
    <source>
        <dbReference type="SAM" id="MobiDB-lite"/>
    </source>
</evidence>
<proteinExistence type="inferred from homology"/>
<dbReference type="GO" id="GO:0003677">
    <property type="term" value="F:DNA binding"/>
    <property type="evidence" value="ECO:0007669"/>
    <property type="project" value="UniProtKB-KW"/>
</dbReference>
<dbReference type="Pfam" id="PF08275">
    <property type="entry name" value="DNAG_N"/>
    <property type="match status" value="1"/>
</dbReference>
<keyword evidence="4 12" id="KW-0548">Nucleotidyltransferase</keyword>
<evidence type="ECO:0000313" key="17">
    <source>
        <dbReference type="EMBL" id="KYG66914.1"/>
    </source>
</evidence>
<dbReference type="GO" id="GO:1990077">
    <property type="term" value="C:primosome complex"/>
    <property type="evidence" value="ECO:0007669"/>
    <property type="project" value="UniProtKB-KW"/>
</dbReference>
<gene>
    <name evidence="12" type="primary">dnaG</name>
    <name evidence="17" type="ORF">AZI86_07765</name>
</gene>
<dbReference type="InterPro" id="IPR050219">
    <property type="entry name" value="DnaG_primase"/>
</dbReference>
<dbReference type="PIRSF" id="PIRSF002811">
    <property type="entry name" value="DnaG"/>
    <property type="match status" value="1"/>
</dbReference>
<evidence type="ECO:0000256" key="7">
    <source>
        <dbReference type="ARBA" id="ARBA00022771"/>
    </source>
</evidence>
<evidence type="ECO:0000256" key="13">
    <source>
        <dbReference type="PIRNR" id="PIRNR002811"/>
    </source>
</evidence>
<dbReference type="RefSeq" id="WP_061834491.1">
    <property type="nucleotide sequence ID" value="NZ_LUKE01000001.1"/>
</dbReference>
<evidence type="ECO:0000256" key="2">
    <source>
        <dbReference type="ARBA" id="ARBA00022515"/>
    </source>
</evidence>
<keyword evidence="9" id="KW-0460">Magnesium</keyword>
<keyword evidence="3 12" id="KW-0808">Transferase</keyword>
<dbReference type="Gene3D" id="1.10.860.10">
    <property type="entry name" value="DNAb Helicase, Chain A"/>
    <property type="match status" value="1"/>
</dbReference>
<dbReference type="Pfam" id="PF13155">
    <property type="entry name" value="Toprim_2"/>
    <property type="match status" value="1"/>
</dbReference>
<comment type="caution">
    <text evidence="17">The sequence shown here is derived from an EMBL/GenBank/DDBJ whole genome shotgun (WGS) entry which is preliminary data.</text>
</comment>
<dbReference type="Gene3D" id="3.40.1360.10">
    <property type="match status" value="1"/>
</dbReference>
<dbReference type="InterPro" id="IPR006171">
    <property type="entry name" value="TOPRIM_dom"/>
</dbReference>
<dbReference type="GO" id="GO:0006269">
    <property type="term" value="P:DNA replication, synthesis of primer"/>
    <property type="evidence" value="ECO:0007669"/>
    <property type="project" value="UniProtKB-UniRule"/>
</dbReference>
<dbReference type="InterPro" id="IPR034151">
    <property type="entry name" value="TOPRIM_DnaG_bac"/>
</dbReference>
<dbReference type="SMART" id="SM00493">
    <property type="entry name" value="TOPRIM"/>
    <property type="match status" value="1"/>
</dbReference>
<dbReference type="PROSITE" id="PS50880">
    <property type="entry name" value="TOPRIM"/>
    <property type="match status" value="1"/>
</dbReference>
<dbReference type="CDD" id="cd03364">
    <property type="entry name" value="TOPRIM_DnaG_primases"/>
    <property type="match status" value="1"/>
</dbReference>
<dbReference type="InterPro" id="IPR019475">
    <property type="entry name" value="DNA_primase_DnaB-bd"/>
</dbReference>
<dbReference type="HAMAP" id="MF_00974">
    <property type="entry name" value="DNA_primase_DnaG"/>
    <property type="match status" value="1"/>
</dbReference>
<dbReference type="InterPro" id="IPR013264">
    <property type="entry name" value="DNAG_N"/>
</dbReference>
<evidence type="ECO:0000256" key="9">
    <source>
        <dbReference type="ARBA" id="ARBA00022842"/>
    </source>
</evidence>
<comment type="subunit">
    <text evidence="12">Monomer. Interacts with DnaB.</text>
</comment>
<comment type="cofactor">
    <cofactor evidence="13 14">
        <name>Zn(2+)</name>
        <dbReference type="ChEBI" id="CHEBI:29105"/>
    </cofactor>
    <text evidence="13 14">Binds 1 zinc ion per monomer.</text>
</comment>
<keyword evidence="11 12" id="KW-0804">Transcription</keyword>
<feature type="zinc finger region" description="CHC2-type" evidence="14">
    <location>
        <begin position="38"/>
        <end position="64"/>
    </location>
</feature>
<dbReference type="Gene3D" id="3.90.980.10">
    <property type="entry name" value="DNA primase, catalytic core, N-terminal domain"/>
    <property type="match status" value="1"/>
</dbReference>
<dbReference type="Gene3D" id="3.90.580.10">
    <property type="entry name" value="Zinc finger, CHC2-type domain"/>
    <property type="match status" value="1"/>
</dbReference>
<dbReference type="InterPro" id="IPR002694">
    <property type="entry name" value="Znf_CHC2"/>
</dbReference>